<proteinExistence type="inferred from homology"/>
<evidence type="ECO:0000313" key="8">
    <source>
        <dbReference type="Proteomes" id="UP001626550"/>
    </source>
</evidence>
<dbReference type="GO" id="GO:0005634">
    <property type="term" value="C:nucleus"/>
    <property type="evidence" value="ECO:0007669"/>
    <property type="project" value="UniProtKB-SubCell"/>
</dbReference>
<evidence type="ECO:0000256" key="2">
    <source>
        <dbReference type="ARBA" id="ARBA00008048"/>
    </source>
</evidence>
<comment type="similarity">
    <text evidence="2">Belongs to the Mediator complex subunit 27 family.</text>
</comment>
<keyword evidence="5" id="KW-0539">Nucleus</keyword>
<sequence length="378" mass="44125">MYQGQAVRPQQMRNPQRIMPRPVHPTPQMNLFPNQSFLRFSKEVQSHLSEIRHLKMVLTTLMDSINCEQRAEEQDSIAIRLKEIHTRISEIFQNLSTGDFLMKPLNKELDIGILHSSLNLVNTLQHLEFFDGMNNETDQPMTRLSWIKERPEAARWLFRTRFRAGMILQSINRQCSFRRVNRQTDYEEPRKLIPDLKFITSTWISGDLRSGVLHVKIGDVMHCLISYRMRNPEHVIVRGLDESMCVKANTVGLNSTVNIWPDPSINGDLSEIQDNDPHRNMSSRTIGVAQLDLFSPSKHKVYQKITDHARCALLNFASSSTPEFQGSNFLEWLAQYHMLYNKLCWKCERLLDQNGTLPIYRDFDKIQLVQHEYCMPVL</sequence>
<organism evidence="7 8">
    <name type="scientific">Cichlidogyrus casuarinus</name>
    <dbReference type="NCBI Taxonomy" id="1844966"/>
    <lineage>
        <taxon>Eukaryota</taxon>
        <taxon>Metazoa</taxon>
        <taxon>Spiralia</taxon>
        <taxon>Lophotrochozoa</taxon>
        <taxon>Platyhelminthes</taxon>
        <taxon>Monogenea</taxon>
        <taxon>Monopisthocotylea</taxon>
        <taxon>Dactylogyridea</taxon>
        <taxon>Ancyrocephalidae</taxon>
        <taxon>Cichlidogyrus</taxon>
    </lineage>
</organism>
<gene>
    <name evidence="7" type="primary">FCHSD1_2</name>
    <name evidence="7" type="ORF">Ciccas_003110</name>
</gene>
<comment type="subcellular location">
    <subcellularLocation>
        <location evidence="1">Nucleus</location>
    </subcellularLocation>
</comment>
<evidence type="ECO:0000256" key="5">
    <source>
        <dbReference type="ARBA" id="ARBA00023242"/>
    </source>
</evidence>
<dbReference type="InterPro" id="IPR021627">
    <property type="entry name" value="Mediator_Med27"/>
</dbReference>
<dbReference type="Proteomes" id="UP001626550">
    <property type="component" value="Unassembled WGS sequence"/>
</dbReference>
<keyword evidence="4" id="KW-0804">Transcription</keyword>
<comment type="caution">
    <text evidence="7">The sequence shown here is derived from an EMBL/GenBank/DDBJ whole genome shotgun (WGS) entry which is preliminary data.</text>
</comment>
<evidence type="ECO:0000256" key="6">
    <source>
        <dbReference type="SAM" id="MobiDB-lite"/>
    </source>
</evidence>
<name>A0ABD2QFB0_9PLAT</name>
<keyword evidence="8" id="KW-1185">Reference proteome</keyword>
<dbReference type="PANTHER" id="PTHR13130:SF4">
    <property type="entry name" value="MEDIATOR OF RNA POLYMERASE II TRANSCRIPTION SUBUNIT 27"/>
    <property type="match status" value="1"/>
</dbReference>
<dbReference type="EMBL" id="JBJKFK010000271">
    <property type="protein sequence ID" value="KAL3318219.1"/>
    <property type="molecule type" value="Genomic_DNA"/>
</dbReference>
<accession>A0ABD2QFB0</accession>
<evidence type="ECO:0000256" key="1">
    <source>
        <dbReference type="ARBA" id="ARBA00004123"/>
    </source>
</evidence>
<evidence type="ECO:0000256" key="3">
    <source>
        <dbReference type="ARBA" id="ARBA00023015"/>
    </source>
</evidence>
<dbReference type="PANTHER" id="PTHR13130">
    <property type="entry name" value="34 KDA TRANSCRIPTIONAL CO-ACTIVATOR-RELATED"/>
    <property type="match status" value="1"/>
</dbReference>
<dbReference type="AlphaFoldDB" id="A0ABD2QFB0"/>
<evidence type="ECO:0000313" key="7">
    <source>
        <dbReference type="EMBL" id="KAL3318219.1"/>
    </source>
</evidence>
<keyword evidence="3" id="KW-0805">Transcription regulation</keyword>
<feature type="region of interest" description="Disordered" evidence="6">
    <location>
        <begin position="1"/>
        <end position="23"/>
    </location>
</feature>
<evidence type="ECO:0000256" key="4">
    <source>
        <dbReference type="ARBA" id="ARBA00023163"/>
    </source>
</evidence>
<dbReference type="Pfam" id="PF11571">
    <property type="entry name" value="Med27"/>
    <property type="match status" value="1"/>
</dbReference>
<protein>
    <submittedName>
        <fullName evidence="7">F-BAR and double SH3 domains protein 1</fullName>
    </submittedName>
</protein>
<reference evidence="7 8" key="1">
    <citation type="submission" date="2024-11" db="EMBL/GenBank/DDBJ databases">
        <title>Adaptive evolution of stress response genes in parasites aligns with host niche diversity.</title>
        <authorList>
            <person name="Hahn C."/>
            <person name="Resl P."/>
        </authorList>
    </citation>
    <scope>NUCLEOTIDE SEQUENCE [LARGE SCALE GENOMIC DNA]</scope>
    <source>
        <strain evidence="7">EGGRZ-B1_66</strain>
        <tissue evidence="7">Body</tissue>
    </source>
</reference>